<proteinExistence type="inferred from homology"/>
<evidence type="ECO:0000256" key="3">
    <source>
        <dbReference type="ARBA" id="ARBA00023242"/>
    </source>
</evidence>
<dbReference type="PANTHER" id="PTHR13213">
    <property type="entry name" value="MYB-BINDING PROTEIN 1A FAMILY MEMBER"/>
    <property type="match status" value="1"/>
</dbReference>
<dbReference type="Pfam" id="PF04931">
    <property type="entry name" value="DNA_pol_phi"/>
    <property type="match status" value="1"/>
</dbReference>
<feature type="compositionally biased region" description="Polar residues" evidence="4">
    <location>
        <begin position="16"/>
        <end position="34"/>
    </location>
</feature>
<evidence type="ECO:0000256" key="2">
    <source>
        <dbReference type="ARBA" id="ARBA00006809"/>
    </source>
</evidence>
<dbReference type="InterPro" id="IPR007015">
    <property type="entry name" value="DNA_pol_V/MYBBP1A"/>
</dbReference>
<dbReference type="EMBL" id="MU864938">
    <property type="protein sequence ID" value="KAK4465557.1"/>
    <property type="molecule type" value="Genomic_DNA"/>
</dbReference>
<comment type="subcellular location">
    <subcellularLocation>
        <location evidence="1">Nucleus</location>
    </subcellularLocation>
</comment>
<dbReference type="SUPFAM" id="SSF48371">
    <property type="entry name" value="ARM repeat"/>
    <property type="match status" value="1"/>
</dbReference>
<feature type="region of interest" description="Disordered" evidence="4">
    <location>
        <begin position="1"/>
        <end position="56"/>
    </location>
</feature>
<organism evidence="5 6">
    <name type="scientific">Cladorrhinum samala</name>
    <dbReference type="NCBI Taxonomy" id="585594"/>
    <lineage>
        <taxon>Eukaryota</taxon>
        <taxon>Fungi</taxon>
        <taxon>Dikarya</taxon>
        <taxon>Ascomycota</taxon>
        <taxon>Pezizomycotina</taxon>
        <taxon>Sordariomycetes</taxon>
        <taxon>Sordariomycetidae</taxon>
        <taxon>Sordariales</taxon>
        <taxon>Podosporaceae</taxon>
        <taxon>Cladorrhinum</taxon>
    </lineage>
</organism>
<dbReference type="GO" id="GO:0006355">
    <property type="term" value="P:regulation of DNA-templated transcription"/>
    <property type="evidence" value="ECO:0007669"/>
    <property type="project" value="InterPro"/>
</dbReference>
<reference evidence="5" key="1">
    <citation type="journal article" date="2023" name="Mol. Phylogenet. Evol.">
        <title>Genome-scale phylogeny and comparative genomics of the fungal order Sordariales.</title>
        <authorList>
            <person name="Hensen N."/>
            <person name="Bonometti L."/>
            <person name="Westerberg I."/>
            <person name="Brannstrom I.O."/>
            <person name="Guillou S."/>
            <person name="Cros-Aarteil S."/>
            <person name="Calhoun S."/>
            <person name="Haridas S."/>
            <person name="Kuo A."/>
            <person name="Mondo S."/>
            <person name="Pangilinan J."/>
            <person name="Riley R."/>
            <person name="LaButti K."/>
            <person name="Andreopoulos B."/>
            <person name="Lipzen A."/>
            <person name="Chen C."/>
            <person name="Yan M."/>
            <person name="Daum C."/>
            <person name="Ng V."/>
            <person name="Clum A."/>
            <person name="Steindorff A."/>
            <person name="Ohm R.A."/>
            <person name="Martin F."/>
            <person name="Silar P."/>
            <person name="Natvig D.O."/>
            <person name="Lalanne C."/>
            <person name="Gautier V."/>
            <person name="Ament-Velasquez S.L."/>
            <person name="Kruys A."/>
            <person name="Hutchinson M.I."/>
            <person name="Powell A.J."/>
            <person name="Barry K."/>
            <person name="Miller A.N."/>
            <person name="Grigoriev I.V."/>
            <person name="Debuchy R."/>
            <person name="Gladieux P."/>
            <person name="Hiltunen Thoren M."/>
            <person name="Johannesson H."/>
        </authorList>
    </citation>
    <scope>NUCLEOTIDE SEQUENCE</scope>
    <source>
        <strain evidence="5">PSN324</strain>
    </source>
</reference>
<gene>
    <name evidence="5" type="ORF">QBC42DRAFT_294065</name>
</gene>
<comment type="caution">
    <text evidence="5">The sequence shown here is derived from an EMBL/GenBank/DDBJ whole genome shotgun (WGS) entry which is preliminary data.</text>
</comment>
<dbReference type="AlphaFoldDB" id="A0AAV9HXG4"/>
<evidence type="ECO:0000313" key="6">
    <source>
        <dbReference type="Proteomes" id="UP001321749"/>
    </source>
</evidence>
<sequence>MANKRKRAPKEGPNEVQPTQKRSKSETPATNGATKSKPPKAATLDRALFVENPTGEDRKREAELYDKLGREDVDERIEAADAIISSLLGSGQESVAEPILRRHLEKRLFRGLASGRNASRLGFSLVITEILNQLFGEKNLAGSKYTGMTFEEVRKILVRSTTPFGNLGGQEERNHWFGQLFGIECFVRAGVVAEDKDKWLVVLDLLVELSHKKSWLKPQCGFIIVQAVSQMKKDLAEETLKKLADQGFAKTPEGVAIWIAALDRFPDIKVPAQPWRDPLAASSLPALPAALKDSGRDQSNDEVGGKKPKQGNWTAQLHFVWDLILARFAKLGAKSEDDASEQFKQFWSRVVDEGFFSKNASDSQKFSGFMIFQKMLEGAASCQFILKTLFSKNLMTCLMNQAAKEDRYLHRAAIKALKAIETAVQTNPSFLPVILKELFGKHGAYNFDQRTNTKTVDKLLQYTTLSTIKAVLKALQLKDISKSGLDEEKYYQALGNYLFRLASIPSEGADIEASKSVPGLAIKVLTELAYSNKSVPESVRENLRTRSTSAFAKLVRRPEDFGFLCEAILSIETEVDPDDEIAGTVLPQAFERLKDLLDPSKATKANRESRQALALLHAVGVLQFYNQEPDIMDVFEELEECYEKLGKEEADADEGASEFLVEILLAMIARPSSLMRQVSQQVFEAFTGIMSNEALKLLTDPLAVEENDKGRQALFSTEDEDMMDVDEEDNEEHDHDDEEEELDSDVEIVDLEGVSLEDPDDSEEEESGDDSEKEEDVDEMDDDETEDRDEALLKALSEALGPHALNPNDEDADSDAASDVSDSEMLAGDANLAQIFKLRAKTTSKKQQKKDAKETVVNFKHRVLDLLAIFVKKESANANPLAFDVLLPLLHLIRTTSVKPLANKAHDVISNFSKGLKKAKASVAVEADSDALLAMLADLHEEASKDPSHAFAKAASTASLAVAAVLCGEAQDKTDQVFLLYAKTQLRWFKGEVKIQQAFFSDWLNWCQSHASAAAAAAASAAAVADKEKEEKDE</sequence>
<evidence type="ECO:0000256" key="4">
    <source>
        <dbReference type="SAM" id="MobiDB-lite"/>
    </source>
</evidence>
<dbReference type="Proteomes" id="UP001321749">
    <property type="component" value="Unassembled WGS sequence"/>
</dbReference>
<name>A0AAV9HXG4_9PEZI</name>
<dbReference type="PANTHER" id="PTHR13213:SF2">
    <property type="entry name" value="MYB-BINDING PROTEIN 1A"/>
    <property type="match status" value="1"/>
</dbReference>
<comment type="similarity">
    <text evidence="2">Belongs to the MYBBP1A family.</text>
</comment>
<protein>
    <submittedName>
        <fullName evidence="5">DNA polymerase V</fullName>
    </submittedName>
</protein>
<accession>A0AAV9HXG4</accession>
<evidence type="ECO:0000256" key="1">
    <source>
        <dbReference type="ARBA" id="ARBA00004123"/>
    </source>
</evidence>
<keyword evidence="3" id="KW-0539">Nucleus</keyword>
<dbReference type="InterPro" id="IPR016024">
    <property type="entry name" value="ARM-type_fold"/>
</dbReference>
<feature type="region of interest" description="Disordered" evidence="4">
    <location>
        <begin position="713"/>
        <end position="788"/>
    </location>
</feature>
<reference evidence="5" key="2">
    <citation type="submission" date="2023-06" db="EMBL/GenBank/DDBJ databases">
        <authorList>
            <consortium name="Lawrence Berkeley National Laboratory"/>
            <person name="Mondo S.J."/>
            <person name="Hensen N."/>
            <person name="Bonometti L."/>
            <person name="Westerberg I."/>
            <person name="Brannstrom I.O."/>
            <person name="Guillou S."/>
            <person name="Cros-Aarteil S."/>
            <person name="Calhoun S."/>
            <person name="Haridas S."/>
            <person name="Kuo A."/>
            <person name="Pangilinan J."/>
            <person name="Riley R."/>
            <person name="Labutti K."/>
            <person name="Andreopoulos B."/>
            <person name="Lipzen A."/>
            <person name="Chen C."/>
            <person name="Yanf M."/>
            <person name="Daum C."/>
            <person name="Ng V."/>
            <person name="Clum A."/>
            <person name="Steindorff A."/>
            <person name="Ohm R."/>
            <person name="Martin F."/>
            <person name="Silar P."/>
            <person name="Natvig D."/>
            <person name="Lalanne C."/>
            <person name="Gautier V."/>
            <person name="Ament-Velasquez S.L."/>
            <person name="Kruys A."/>
            <person name="Hutchinson M.I."/>
            <person name="Powell A.J."/>
            <person name="Barry K."/>
            <person name="Miller A.N."/>
            <person name="Grigoriev I.V."/>
            <person name="Debuchy R."/>
            <person name="Gladieux P."/>
            <person name="Thoren M.H."/>
            <person name="Johannesson H."/>
        </authorList>
    </citation>
    <scope>NUCLEOTIDE SEQUENCE</scope>
    <source>
        <strain evidence="5">PSN324</strain>
    </source>
</reference>
<dbReference type="GO" id="GO:0005730">
    <property type="term" value="C:nucleolus"/>
    <property type="evidence" value="ECO:0007669"/>
    <property type="project" value="InterPro"/>
</dbReference>
<feature type="region of interest" description="Disordered" evidence="4">
    <location>
        <begin position="802"/>
        <end position="823"/>
    </location>
</feature>
<keyword evidence="6" id="KW-1185">Reference proteome</keyword>
<dbReference type="GO" id="GO:0000182">
    <property type="term" value="F:rDNA binding"/>
    <property type="evidence" value="ECO:0007669"/>
    <property type="project" value="TreeGrafter"/>
</dbReference>
<feature type="compositionally biased region" description="Acidic residues" evidence="4">
    <location>
        <begin position="717"/>
        <end position="788"/>
    </location>
</feature>
<evidence type="ECO:0000313" key="5">
    <source>
        <dbReference type="EMBL" id="KAK4465557.1"/>
    </source>
</evidence>